<name>A0A482X3J2_LAOST</name>
<dbReference type="EMBL" id="QKKF02018237">
    <property type="protein sequence ID" value="RZF40439.1"/>
    <property type="molecule type" value="Genomic_DNA"/>
</dbReference>
<evidence type="ECO:0000313" key="5">
    <source>
        <dbReference type="Proteomes" id="UP000291343"/>
    </source>
</evidence>
<evidence type="ECO:0000256" key="3">
    <source>
        <dbReference type="SAM" id="Phobius"/>
    </source>
</evidence>
<keyword evidence="3" id="KW-1133">Transmembrane helix</keyword>
<feature type="transmembrane region" description="Helical" evidence="3">
    <location>
        <begin position="145"/>
        <end position="164"/>
    </location>
</feature>
<dbReference type="STRING" id="195883.A0A482X3J2"/>
<dbReference type="PRINTS" id="PR00080">
    <property type="entry name" value="SDRFAMILY"/>
</dbReference>
<dbReference type="InterPro" id="IPR002347">
    <property type="entry name" value="SDR_fam"/>
</dbReference>
<protein>
    <submittedName>
        <fullName evidence="4">Uncharacterized protein</fullName>
    </submittedName>
</protein>
<accession>A0A482X3J2</accession>
<dbReference type="PROSITE" id="PS00061">
    <property type="entry name" value="ADH_SHORT"/>
    <property type="match status" value="1"/>
</dbReference>
<sequence length="330" mass="36529">MHGRSARRFNRNFPSLLYTTDMGWHTDIRLDGKTAIITGASSGIGKYVAMDLYRRGARVIIPCLSLDEAESAVACIEEEVGGEVMRGEERGKLVIKVMDLSSLSSVRQCAQELLQEEEAIHFLINNAGVFISDETLSKDGYQIHFAVNYLGHFLFTMLLMPLLLKSAPARILNTASDVHYLGKPINLDYIKKANDSALAGYTNSKFAVASFTKELSRKLEGTGVTVYSTHPGIVDTPMSEKFLASYNFFIRTAIKIVAKPVVKTPKEAAETILYCALDDGVAAESGFYYCDCKRKHAASKCEDPKTAKELWDMSVNLLELDQTKLLTVNT</sequence>
<dbReference type="AlphaFoldDB" id="A0A482X3J2"/>
<dbReference type="PRINTS" id="PR00081">
    <property type="entry name" value="GDHRDH"/>
</dbReference>
<dbReference type="InterPro" id="IPR036291">
    <property type="entry name" value="NAD(P)-bd_dom_sf"/>
</dbReference>
<proteinExistence type="inferred from homology"/>
<dbReference type="OrthoDB" id="191979at2759"/>
<evidence type="ECO:0000256" key="2">
    <source>
        <dbReference type="RuleBase" id="RU000363"/>
    </source>
</evidence>
<reference evidence="4 5" key="1">
    <citation type="journal article" date="2017" name="Gigascience">
        <title>Genome sequence of the small brown planthopper, Laodelphax striatellus.</title>
        <authorList>
            <person name="Zhu J."/>
            <person name="Jiang F."/>
            <person name="Wang X."/>
            <person name="Yang P."/>
            <person name="Bao Y."/>
            <person name="Zhao W."/>
            <person name="Wang W."/>
            <person name="Lu H."/>
            <person name="Wang Q."/>
            <person name="Cui N."/>
            <person name="Li J."/>
            <person name="Chen X."/>
            <person name="Luo L."/>
            <person name="Yu J."/>
            <person name="Kang L."/>
            <person name="Cui F."/>
        </authorList>
    </citation>
    <scope>NUCLEOTIDE SEQUENCE [LARGE SCALE GENOMIC DNA]</scope>
    <source>
        <strain evidence="4">Lst14</strain>
    </source>
</reference>
<evidence type="ECO:0000313" key="4">
    <source>
        <dbReference type="EMBL" id="RZF40439.1"/>
    </source>
</evidence>
<dbReference type="GO" id="GO:0016491">
    <property type="term" value="F:oxidoreductase activity"/>
    <property type="evidence" value="ECO:0007669"/>
    <property type="project" value="UniProtKB-KW"/>
</dbReference>
<keyword evidence="3" id="KW-0812">Transmembrane</keyword>
<dbReference type="Gene3D" id="3.40.50.720">
    <property type="entry name" value="NAD(P)-binding Rossmann-like Domain"/>
    <property type="match status" value="1"/>
</dbReference>
<dbReference type="InParanoid" id="A0A482X3J2"/>
<organism evidence="4 5">
    <name type="scientific">Laodelphax striatellus</name>
    <name type="common">Small brown planthopper</name>
    <name type="synonym">Delphax striatella</name>
    <dbReference type="NCBI Taxonomy" id="195883"/>
    <lineage>
        <taxon>Eukaryota</taxon>
        <taxon>Metazoa</taxon>
        <taxon>Ecdysozoa</taxon>
        <taxon>Arthropoda</taxon>
        <taxon>Hexapoda</taxon>
        <taxon>Insecta</taxon>
        <taxon>Pterygota</taxon>
        <taxon>Neoptera</taxon>
        <taxon>Paraneoptera</taxon>
        <taxon>Hemiptera</taxon>
        <taxon>Auchenorrhyncha</taxon>
        <taxon>Fulgoroidea</taxon>
        <taxon>Delphacidae</taxon>
        <taxon>Criomorphinae</taxon>
        <taxon>Laodelphax</taxon>
    </lineage>
</organism>
<comment type="caution">
    <text evidence="4">The sequence shown here is derived from an EMBL/GenBank/DDBJ whole genome shotgun (WGS) entry which is preliminary data.</text>
</comment>
<dbReference type="PANTHER" id="PTHR43157:SF73">
    <property type="entry name" value="WW DOMAIN-CONTAINING OXIDOREDUCTASE-LIKE PROTEIN"/>
    <property type="match status" value="1"/>
</dbReference>
<keyword evidence="5" id="KW-1185">Reference proteome</keyword>
<dbReference type="PANTHER" id="PTHR43157">
    <property type="entry name" value="PHOSPHATIDYLINOSITOL-GLYCAN BIOSYNTHESIS CLASS F PROTEIN-RELATED"/>
    <property type="match status" value="1"/>
</dbReference>
<evidence type="ECO:0000256" key="1">
    <source>
        <dbReference type="ARBA" id="ARBA00023002"/>
    </source>
</evidence>
<dbReference type="Pfam" id="PF00106">
    <property type="entry name" value="adh_short"/>
    <property type="match status" value="1"/>
</dbReference>
<comment type="similarity">
    <text evidence="2">Belongs to the short-chain dehydrogenases/reductases (SDR) family.</text>
</comment>
<dbReference type="SUPFAM" id="SSF51735">
    <property type="entry name" value="NAD(P)-binding Rossmann-fold domains"/>
    <property type="match status" value="1"/>
</dbReference>
<gene>
    <name evidence="4" type="ORF">LSTR_LSTR013901</name>
</gene>
<dbReference type="InterPro" id="IPR020904">
    <property type="entry name" value="Sc_DH/Rdtase_CS"/>
</dbReference>
<dbReference type="Proteomes" id="UP000291343">
    <property type="component" value="Unassembled WGS sequence"/>
</dbReference>
<keyword evidence="1" id="KW-0560">Oxidoreductase</keyword>
<keyword evidence="3" id="KW-0472">Membrane</keyword>
<dbReference type="SMR" id="A0A482X3J2"/>